<evidence type="ECO:0000313" key="2">
    <source>
        <dbReference type="Proteomes" id="UP000700212"/>
    </source>
</evidence>
<comment type="caution">
    <text evidence="1">The sequence shown here is derived from an EMBL/GenBank/DDBJ whole genome shotgun (WGS) entry which is preliminary data.</text>
</comment>
<name>A0A921T505_9BACL</name>
<protein>
    <submittedName>
        <fullName evidence="1">IS21 family transposase</fullName>
    </submittedName>
</protein>
<evidence type="ECO:0000313" key="1">
    <source>
        <dbReference type="EMBL" id="HJH11253.1"/>
    </source>
</evidence>
<reference evidence="1" key="2">
    <citation type="submission" date="2021-09" db="EMBL/GenBank/DDBJ databases">
        <authorList>
            <person name="Gilroy R."/>
        </authorList>
    </citation>
    <scope>NUCLEOTIDE SEQUENCE</scope>
    <source>
        <strain evidence="1">CHK160-4876</strain>
    </source>
</reference>
<organism evidence="1 2">
    <name type="scientific">Metalysinibacillus jejuensis</name>
    <dbReference type="NCBI Taxonomy" id="914327"/>
    <lineage>
        <taxon>Bacteria</taxon>
        <taxon>Bacillati</taxon>
        <taxon>Bacillota</taxon>
        <taxon>Bacilli</taxon>
        <taxon>Bacillales</taxon>
        <taxon>Caryophanaceae</taxon>
        <taxon>Metalysinibacillus</taxon>
    </lineage>
</organism>
<dbReference type="GO" id="GO:0003676">
    <property type="term" value="F:nucleic acid binding"/>
    <property type="evidence" value="ECO:0007669"/>
    <property type="project" value="InterPro"/>
</dbReference>
<gene>
    <name evidence="1" type="ORF">K8V30_06130</name>
</gene>
<sequence length="339" mass="39440">MEAVHDGEILDVHALIMSFPASNTAFAVPMPSENLECFLGGLQALFKQAGGVPLSIRIDNLTPAVKKVRKGDSEAQLTDAFRHFQQYYGFKVQVCNPRKGNEKGHVEGKVGYVHYNFFSLPPVIKDFEDLTNQLEQQLIADRQRVHYKKEVLIDELWQQEQKQLIKLPEEPYPVFKQFSIKFNKYNEFKLDGHLIHVPKAKNYVQLSCVTYWDSYKVITNDGEILLSDARPYMKKRRFIPWQDILKDWLKKPRVVGHSRYTPYLPARIKEYLTVPSLALRKQRINELLTLLLTHDMNDIGQNFYSYIGREAEETEHPYGVNWTDYDALSPKGTEVLHHE</sequence>
<dbReference type="EMBL" id="DYTV01000078">
    <property type="protein sequence ID" value="HJH11253.1"/>
    <property type="molecule type" value="Genomic_DNA"/>
</dbReference>
<dbReference type="Gene3D" id="3.30.420.10">
    <property type="entry name" value="Ribonuclease H-like superfamily/Ribonuclease H"/>
    <property type="match status" value="1"/>
</dbReference>
<dbReference type="AlphaFoldDB" id="A0A921T505"/>
<proteinExistence type="predicted"/>
<dbReference type="Proteomes" id="UP000700212">
    <property type="component" value="Unassembled WGS sequence"/>
</dbReference>
<reference evidence="1" key="1">
    <citation type="journal article" date="2021" name="PeerJ">
        <title>Extensive microbial diversity within the chicken gut microbiome revealed by metagenomics and culture.</title>
        <authorList>
            <person name="Gilroy R."/>
            <person name="Ravi A."/>
            <person name="Getino M."/>
            <person name="Pursley I."/>
            <person name="Horton D.L."/>
            <person name="Alikhan N.F."/>
            <person name="Baker D."/>
            <person name="Gharbi K."/>
            <person name="Hall N."/>
            <person name="Watson M."/>
            <person name="Adriaenssens E.M."/>
            <person name="Foster-Nyarko E."/>
            <person name="Jarju S."/>
            <person name="Secka A."/>
            <person name="Antonio M."/>
            <person name="Oren A."/>
            <person name="Chaudhuri R.R."/>
            <person name="La Ragione R."/>
            <person name="Hildebrand F."/>
            <person name="Pallen M.J."/>
        </authorList>
    </citation>
    <scope>NUCLEOTIDE SEQUENCE</scope>
    <source>
        <strain evidence="1">CHK160-4876</strain>
    </source>
</reference>
<dbReference type="PANTHER" id="PTHR35004">
    <property type="entry name" value="TRANSPOSASE RV3428C-RELATED"/>
    <property type="match status" value="1"/>
</dbReference>
<dbReference type="InterPro" id="IPR036397">
    <property type="entry name" value="RNaseH_sf"/>
</dbReference>
<feature type="non-terminal residue" evidence="1">
    <location>
        <position position="1"/>
    </location>
</feature>
<accession>A0A921T505</accession>
<dbReference type="PANTHER" id="PTHR35004:SF7">
    <property type="entry name" value="INTEGRASE PROTEIN"/>
    <property type="match status" value="1"/>
</dbReference>